<proteinExistence type="inferred from homology"/>
<evidence type="ECO:0000256" key="1">
    <source>
        <dbReference type="ARBA" id="ARBA00010832"/>
    </source>
</evidence>
<comment type="caution">
    <text evidence="3">The sequence shown here is derived from an EMBL/GenBank/DDBJ whole genome shotgun (WGS) entry which is preliminary data.</text>
</comment>
<sequence>MSSLDQIAVKLVEKDRSDMVRSILSEVVTLLERWLEQGEPGILDLKSLPLSPADNQLLEETLGRGELTISMDVLGSSQMVETAFSGVWYVTHRNEQAQVLVKQIEVIDIPSIVLPQHSEVLSALERLKSKLNNN</sequence>
<dbReference type="Pfam" id="PF04809">
    <property type="entry name" value="HupH_C"/>
    <property type="match status" value="1"/>
</dbReference>
<protein>
    <recommendedName>
        <fullName evidence="2">HupH hydrogenase expression protein C-terminal domain-containing protein</fullName>
    </recommendedName>
</protein>
<accession>A0A8J6P8Y4</accession>
<name>A0A8J6P8Y4_9GAMM</name>
<dbReference type="InterPro" id="IPR006894">
    <property type="entry name" value="HupH_Hydgase_express_prot_C"/>
</dbReference>
<evidence type="ECO:0000313" key="4">
    <source>
        <dbReference type="Proteomes" id="UP000654401"/>
    </source>
</evidence>
<dbReference type="Proteomes" id="UP000654401">
    <property type="component" value="Unassembled WGS sequence"/>
</dbReference>
<comment type="similarity">
    <text evidence="1">Belongs to the HupH/HyaF family.</text>
</comment>
<dbReference type="EMBL" id="JACNFK010000033">
    <property type="protein sequence ID" value="MBC8520032.1"/>
    <property type="molecule type" value="Genomic_DNA"/>
</dbReference>
<reference evidence="3 4" key="1">
    <citation type="submission" date="2020-08" db="EMBL/GenBank/DDBJ databases">
        <title>Bridging the membrane lipid divide: bacteria of the FCB group superphylum have the potential to synthesize archaeal ether lipids.</title>
        <authorList>
            <person name="Villanueva L."/>
            <person name="Von Meijenfeldt F.A.B."/>
            <person name="Westbye A.B."/>
            <person name="Yadav S."/>
            <person name="Hopmans E.C."/>
            <person name="Dutilh B.E."/>
            <person name="Sinninghe Damste J.S."/>
        </authorList>
    </citation>
    <scope>NUCLEOTIDE SEQUENCE [LARGE SCALE GENOMIC DNA]</scope>
    <source>
        <strain evidence="3">NIOZ-UU100</strain>
    </source>
</reference>
<dbReference type="AlphaFoldDB" id="A0A8J6P8Y4"/>
<gene>
    <name evidence="3" type="ORF">H8D24_06475</name>
</gene>
<dbReference type="Gene3D" id="3.30.1370.140">
    <property type="entry name" value="HupH hydrogenase expression protein, C-terminal domain"/>
    <property type="match status" value="1"/>
</dbReference>
<feature type="domain" description="HupH hydrogenase expression protein C-terminal" evidence="2">
    <location>
        <begin position="21"/>
        <end position="131"/>
    </location>
</feature>
<organism evidence="3 4">
    <name type="scientific">Candidatus Thiopontia autotrophica</name>
    <dbReference type="NCBI Taxonomy" id="2841688"/>
    <lineage>
        <taxon>Bacteria</taxon>
        <taxon>Pseudomonadati</taxon>
        <taxon>Pseudomonadota</taxon>
        <taxon>Gammaproteobacteria</taxon>
        <taxon>Candidatus Thiopontia</taxon>
    </lineage>
</organism>
<evidence type="ECO:0000259" key="2">
    <source>
        <dbReference type="Pfam" id="PF04809"/>
    </source>
</evidence>
<dbReference type="InterPro" id="IPR038527">
    <property type="entry name" value="HupH_C_sf"/>
</dbReference>
<evidence type="ECO:0000313" key="3">
    <source>
        <dbReference type="EMBL" id="MBC8520032.1"/>
    </source>
</evidence>